<dbReference type="InterPro" id="IPR029472">
    <property type="entry name" value="Copia-like_N"/>
</dbReference>
<keyword evidence="1" id="KW-1133">Transmembrane helix</keyword>
<dbReference type="PANTHER" id="PTHR37610:SF40">
    <property type="entry name" value="OS01G0909600 PROTEIN"/>
    <property type="match status" value="1"/>
</dbReference>
<organism evidence="3">
    <name type="scientific">Sesamum calycinum</name>
    <dbReference type="NCBI Taxonomy" id="2727403"/>
    <lineage>
        <taxon>Eukaryota</taxon>
        <taxon>Viridiplantae</taxon>
        <taxon>Streptophyta</taxon>
        <taxon>Embryophyta</taxon>
        <taxon>Tracheophyta</taxon>
        <taxon>Spermatophyta</taxon>
        <taxon>Magnoliopsida</taxon>
        <taxon>eudicotyledons</taxon>
        <taxon>Gunneridae</taxon>
        <taxon>Pentapetalae</taxon>
        <taxon>asterids</taxon>
        <taxon>lamiids</taxon>
        <taxon>Lamiales</taxon>
        <taxon>Pedaliaceae</taxon>
        <taxon>Sesamum</taxon>
    </lineage>
</organism>
<evidence type="ECO:0000313" key="3">
    <source>
        <dbReference type="EMBL" id="KAL0375538.1"/>
    </source>
</evidence>
<proteinExistence type="predicted"/>
<reference evidence="3" key="1">
    <citation type="submission" date="2020-06" db="EMBL/GenBank/DDBJ databases">
        <authorList>
            <person name="Li T."/>
            <person name="Hu X."/>
            <person name="Zhang T."/>
            <person name="Song X."/>
            <person name="Zhang H."/>
            <person name="Dai N."/>
            <person name="Sheng W."/>
            <person name="Hou X."/>
            <person name="Wei L."/>
        </authorList>
    </citation>
    <scope>NUCLEOTIDE SEQUENCE</scope>
    <source>
        <strain evidence="3">KEN8</strain>
        <tissue evidence="3">Leaf</tissue>
    </source>
</reference>
<feature type="transmembrane region" description="Helical" evidence="1">
    <location>
        <begin position="50"/>
        <end position="71"/>
    </location>
</feature>
<dbReference type="EMBL" id="JACGWM010000004">
    <property type="protein sequence ID" value="KAL0375538.1"/>
    <property type="molecule type" value="Genomic_DNA"/>
</dbReference>
<sequence length="183" mass="20345">MKKIPYSNAIGSVMYLMVSTRPDIAYVRGRSYGKGTRELDLSLLPLKTLVSYHLCGFAFATFLSVLVICYGSHGGYDTVNRTTKSAEDQFEKAVLYLHLLDNSSFVLASSQLDGSNFLAWSKAVYASLGCNMKLGFIGGTFPRQVVGTGKFEQWRREDLMVTSWLWNSISKEIAGAFMYANSL</sequence>
<feature type="domain" description="Retrotransposon Copia-like N-terminal" evidence="2">
    <location>
        <begin position="98"/>
        <end position="141"/>
    </location>
</feature>
<accession>A0AAW2R693</accession>
<dbReference type="Pfam" id="PF14244">
    <property type="entry name" value="Retrotran_gag_3"/>
    <property type="match status" value="1"/>
</dbReference>
<keyword evidence="1" id="KW-0812">Transmembrane</keyword>
<evidence type="ECO:0000259" key="2">
    <source>
        <dbReference type="Pfam" id="PF14244"/>
    </source>
</evidence>
<dbReference type="PANTHER" id="PTHR37610">
    <property type="entry name" value="CCHC-TYPE DOMAIN-CONTAINING PROTEIN"/>
    <property type="match status" value="1"/>
</dbReference>
<protein>
    <recommendedName>
        <fullName evidence="2">Retrotransposon Copia-like N-terminal domain-containing protein</fullName>
    </recommendedName>
</protein>
<comment type="caution">
    <text evidence="3">The sequence shown here is derived from an EMBL/GenBank/DDBJ whole genome shotgun (WGS) entry which is preliminary data.</text>
</comment>
<dbReference type="AlphaFoldDB" id="A0AAW2R693"/>
<reference evidence="3" key="2">
    <citation type="journal article" date="2024" name="Plant">
        <title>Genomic evolution and insights into agronomic trait innovations of Sesamum species.</title>
        <authorList>
            <person name="Miao H."/>
            <person name="Wang L."/>
            <person name="Qu L."/>
            <person name="Liu H."/>
            <person name="Sun Y."/>
            <person name="Le M."/>
            <person name="Wang Q."/>
            <person name="Wei S."/>
            <person name="Zheng Y."/>
            <person name="Lin W."/>
            <person name="Duan Y."/>
            <person name="Cao H."/>
            <person name="Xiong S."/>
            <person name="Wang X."/>
            <person name="Wei L."/>
            <person name="Li C."/>
            <person name="Ma Q."/>
            <person name="Ju M."/>
            <person name="Zhao R."/>
            <person name="Li G."/>
            <person name="Mu C."/>
            <person name="Tian Q."/>
            <person name="Mei H."/>
            <person name="Zhang T."/>
            <person name="Gao T."/>
            <person name="Zhang H."/>
        </authorList>
    </citation>
    <scope>NUCLEOTIDE SEQUENCE</scope>
    <source>
        <strain evidence="3">KEN8</strain>
    </source>
</reference>
<keyword evidence="1" id="KW-0472">Membrane</keyword>
<evidence type="ECO:0000256" key="1">
    <source>
        <dbReference type="SAM" id="Phobius"/>
    </source>
</evidence>
<gene>
    <name evidence="3" type="ORF">Scaly_0671400</name>
</gene>
<name>A0AAW2R693_9LAMI</name>